<dbReference type="InterPro" id="IPR029058">
    <property type="entry name" value="AB_hydrolase_fold"/>
</dbReference>
<proteinExistence type="inferred from homology"/>
<evidence type="ECO:0000313" key="5">
    <source>
        <dbReference type="EMBL" id="KAK3798496.1"/>
    </source>
</evidence>
<dbReference type="InterPro" id="IPR051093">
    <property type="entry name" value="Neuroligin/BSAL"/>
</dbReference>
<dbReference type="Pfam" id="PF00135">
    <property type="entry name" value="COesterase"/>
    <property type="match status" value="1"/>
</dbReference>
<dbReference type="InterPro" id="IPR002018">
    <property type="entry name" value="CarbesteraseB"/>
</dbReference>
<evidence type="ECO:0000256" key="1">
    <source>
        <dbReference type="ARBA" id="ARBA00005964"/>
    </source>
</evidence>
<evidence type="ECO:0000256" key="2">
    <source>
        <dbReference type="ARBA" id="ARBA00022801"/>
    </source>
</evidence>
<sequence>MVRPMIQHCTTCEPTRNKLAAGANQPVMVYLHPGGFYGGSGAKYNYTNLALKGVVVVSVSFRLDMFGYLSTQDDVIPGNFGLLDAALALEFVKAIIEDFGGNPQEITLFGASSGASMVSILTLSPLTRGKFQRAIIQSGGALCPWSVFTPGRTMNVPADIALALGRRLNCSLPTAGSKEDVSRDLLACLRAADVHTLVQESVAMQTQDYRGNMIFIPVSGDSFGVLPETPEKLLTKTAELVAIPTIVGFTTNDGSWQVPDAEDDGVSYLEFEFIINALIATYFPPSNRSEVYQRVQKAYVPSHAPSLAPVQLRTILINIATDFSMAAYIIKQARLFAHAGDHTGSGKKPGTFVYQFDYRPSYSADPLWHGVGHADEKGLVLGLPPGPDPFNYPNTTAEDRFMAELITTMWSNFAKFGDPTPQPFDWPEGLRWPNFGASPDHQELLLIGVEPKIQKFARNESVVVWTGTSGMSMPSSCASSTLHLGALFCAMLSSLIFSKFSFL</sequence>
<feature type="domain" description="Carboxylesterase type B" evidence="4">
    <location>
        <begin position="22"/>
        <end position="465"/>
    </location>
</feature>
<comment type="similarity">
    <text evidence="1 3">Belongs to the type-B carboxylesterase/lipase family.</text>
</comment>
<evidence type="ECO:0000313" key="6">
    <source>
        <dbReference type="Proteomes" id="UP001283361"/>
    </source>
</evidence>
<dbReference type="EMBL" id="JAWDGP010000668">
    <property type="protein sequence ID" value="KAK3798496.1"/>
    <property type="molecule type" value="Genomic_DNA"/>
</dbReference>
<dbReference type="Proteomes" id="UP001283361">
    <property type="component" value="Unassembled WGS sequence"/>
</dbReference>
<dbReference type="PANTHER" id="PTHR43903">
    <property type="entry name" value="NEUROLIGIN"/>
    <property type="match status" value="1"/>
</dbReference>
<reference evidence="5" key="1">
    <citation type="journal article" date="2023" name="G3 (Bethesda)">
        <title>A reference genome for the long-term kleptoplast-retaining sea slug Elysia crispata morphotype clarki.</title>
        <authorList>
            <person name="Eastman K.E."/>
            <person name="Pendleton A.L."/>
            <person name="Shaikh M.A."/>
            <person name="Suttiyut T."/>
            <person name="Ogas R."/>
            <person name="Tomko P."/>
            <person name="Gavelis G."/>
            <person name="Widhalm J.R."/>
            <person name="Wisecaver J.H."/>
        </authorList>
    </citation>
    <scope>NUCLEOTIDE SEQUENCE</scope>
    <source>
        <strain evidence="5">ECLA1</strain>
    </source>
</reference>
<keyword evidence="2 3" id="KW-0378">Hydrolase</keyword>
<dbReference type="PROSITE" id="PS00122">
    <property type="entry name" value="CARBOXYLESTERASE_B_1"/>
    <property type="match status" value="1"/>
</dbReference>
<evidence type="ECO:0000256" key="3">
    <source>
        <dbReference type="RuleBase" id="RU361235"/>
    </source>
</evidence>
<dbReference type="EC" id="3.1.1.-" evidence="3"/>
<dbReference type="AlphaFoldDB" id="A0AAE1E8T4"/>
<dbReference type="InterPro" id="IPR019826">
    <property type="entry name" value="Carboxylesterase_B_AS"/>
</dbReference>
<dbReference type="GO" id="GO:0016787">
    <property type="term" value="F:hydrolase activity"/>
    <property type="evidence" value="ECO:0007669"/>
    <property type="project" value="UniProtKB-KW"/>
</dbReference>
<protein>
    <recommendedName>
        <fullName evidence="3">Carboxylic ester hydrolase</fullName>
        <ecNumber evidence="3">3.1.1.-</ecNumber>
    </recommendedName>
</protein>
<organism evidence="5 6">
    <name type="scientific">Elysia crispata</name>
    <name type="common">lettuce slug</name>
    <dbReference type="NCBI Taxonomy" id="231223"/>
    <lineage>
        <taxon>Eukaryota</taxon>
        <taxon>Metazoa</taxon>
        <taxon>Spiralia</taxon>
        <taxon>Lophotrochozoa</taxon>
        <taxon>Mollusca</taxon>
        <taxon>Gastropoda</taxon>
        <taxon>Heterobranchia</taxon>
        <taxon>Euthyneura</taxon>
        <taxon>Panpulmonata</taxon>
        <taxon>Sacoglossa</taxon>
        <taxon>Placobranchoidea</taxon>
        <taxon>Plakobranchidae</taxon>
        <taxon>Elysia</taxon>
    </lineage>
</organism>
<accession>A0AAE1E8T4</accession>
<keyword evidence="6" id="KW-1185">Reference proteome</keyword>
<gene>
    <name evidence="5" type="ORF">RRG08_019925</name>
</gene>
<comment type="caution">
    <text evidence="5">The sequence shown here is derived from an EMBL/GenBank/DDBJ whole genome shotgun (WGS) entry which is preliminary data.</text>
</comment>
<dbReference type="Gene3D" id="3.40.50.1820">
    <property type="entry name" value="alpha/beta hydrolase"/>
    <property type="match status" value="1"/>
</dbReference>
<evidence type="ECO:0000259" key="4">
    <source>
        <dbReference type="Pfam" id="PF00135"/>
    </source>
</evidence>
<name>A0AAE1E8T4_9GAST</name>
<dbReference type="SUPFAM" id="SSF53474">
    <property type="entry name" value="alpha/beta-Hydrolases"/>
    <property type="match status" value="1"/>
</dbReference>